<proteinExistence type="predicted"/>
<evidence type="ECO:0000259" key="1">
    <source>
        <dbReference type="Pfam" id="PF13930"/>
    </source>
</evidence>
<accession>A0A6C2CCE0</accession>
<protein>
    <submittedName>
        <fullName evidence="2">DNA-entry nuclease</fullName>
    </submittedName>
</protein>
<dbReference type="Proteomes" id="UP000371977">
    <property type="component" value="Unassembled WGS sequence"/>
</dbReference>
<dbReference type="Pfam" id="PF13930">
    <property type="entry name" value="Endonuclea_NS_2"/>
    <property type="match status" value="1"/>
</dbReference>
<keyword evidence="3" id="KW-1185">Reference proteome</keyword>
<gene>
    <name evidence="2" type="ORF">ESZ50_00735</name>
</gene>
<dbReference type="OrthoDB" id="9783680at2"/>
<evidence type="ECO:0000313" key="2">
    <source>
        <dbReference type="EMBL" id="TYC51093.1"/>
    </source>
</evidence>
<dbReference type="InterPro" id="IPR044927">
    <property type="entry name" value="Endonuclea_NS_2"/>
</dbReference>
<name>A0A6C2CCE0_9LACO</name>
<sequence>MHSMQQQKFTKIVLVLLAILLALLYLFRGVIFDNIFDGIGKSQASPEVQKTINDNTQSWLAKQEYNGQQQIFVNEDKPDFKSSELKIDDGGWQKLSNRDLLARPQKANALLNKSLMPTKKREPLTVKTPGYKVYKFDANGVQTYLYNRSHLIGFQLTGENNNPANLVTGTVALNATHESDNQASMETYENQVATYLRQDKNHYVRYRVTPIYRNIERVPRGVEMEAQSVTDDSISFNVYIFNAQPGWKINYYTGSAIQNVQQ</sequence>
<dbReference type="InterPro" id="IPR044929">
    <property type="entry name" value="DNA/RNA_non-sp_Endonuclease_sf"/>
</dbReference>
<dbReference type="AlphaFoldDB" id="A0A6C2CCE0"/>
<dbReference type="EMBL" id="SDGZ01000003">
    <property type="protein sequence ID" value="TYC51093.1"/>
    <property type="molecule type" value="Genomic_DNA"/>
</dbReference>
<reference evidence="2 3" key="1">
    <citation type="submission" date="2019-01" db="EMBL/GenBank/DDBJ databases">
        <title>Weissella sp. nov., a novel lactic acid bacterium isolated from animal feces.</title>
        <authorList>
            <person name="Wang L.-T."/>
        </authorList>
    </citation>
    <scope>NUCLEOTIDE SEQUENCE [LARGE SCALE GENOMIC DNA]</scope>
    <source>
        <strain evidence="2 3">8H-2</strain>
    </source>
</reference>
<feature type="domain" description="Type VII secretion system protein EssD-like" evidence="1">
    <location>
        <begin position="92"/>
        <end position="228"/>
    </location>
</feature>
<dbReference type="Gene3D" id="3.40.570.10">
    <property type="entry name" value="Extracellular Endonuclease, subunit A"/>
    <property type="match status" value="1"/>
</dbReference>
<organism evidence="2 3">
    <name type="scientific">Weissella muntiaci</name>
    <dbReference type="NCBI Taxonomy" id="2508881"/>
    <lineage>
        <taxon>Bacteria</taxon>
        <taxon>Bacillati</taxon>
        <taxon>Bacillota</taxon>
        <taxon>Bacilli</taxon>
        <taxon>Lactobacillales</taxon>
        <taxon>Lactobacillaceae</taxon>
        <taxon>Weissella</taxon>
    </lineage>
</organism>
<comment type="caution">
    <text evidence="2">The sequence shown here is derived from an EMBL/GenBank/DDBJ whole genome shotgun (WGS) entry which is preliminary data.</text>
</comment>
<evidence type="ECO:0000313" key="3">
    <source>
        <dbReference type="Proteomes" id="UP000371977"/>
    </source>
</evidence>
<dbReference type="RefSeq" id="WP_148621679.1">
    <property type="nucleotide sequence ID" value="NZ_SDGZ01000003.1"/>
</dbReference>